<dbReference type="Proteomes" id="UP000535509">
    <property type="component" value="Unassembled WGS sequence"/>
</dbReference>
<name>A0A5L4VU19_CAMFE</name>
<evidence type="ECO:0000313" key="1">
    <source>
        <dbReference type="EMBL" id="EAI8860044.1"/>
    </source>
</evidence>
<proteinExistence type="predicted"/>
<accession>A0A5L4VU19</accession>
<comment type="caution">
    <text evidence="1">The sequence shown here is derived from an EMBL/GenBank/DDBJ whole genome shotgun (WGS) entry which is preliminary data.</text>
</comment>
<sequence length="177" mass="18429">MLNKTDVSMLYITIMGMASEGDGNKYWLDYANNNSLGVSSLANIMLDSPGAAKFFGDSLLAGNEKDFVTKIYSIALGNTSDVDGINYWTKAITGGGEFTDSKGNVISVASLSKGDLIGAMINSMVNGGSAESKAIFEAKAAASDYFADATLGKDISGLDEGTTSKLISEINSASDLD</sequence>
<organism evidence="1 2">
    <name type="scientific">Campylobacter fetus</name>
    <dbReference type="NCBI Taxonomy" id="196"/>
    <lineage>
        <taxon>Bacteria</taxon>
        <taxon>Pseudomonadati</taxon>
        <taxon>Campylobacterota</taxon>
        <taxon>Epsilonproteobacteria</taxon>
        <taxon>Campylobacterales</taxon>
        <taxon>Campylobacteraceae</taxon>
        <taxon>Campylobacter</taxon>
    </lineage>
</organism>
<evidence type="ECO:0000313" key="2">
    <source>
        <dbReference type="Proteomes" id="UP000535509"/>
    </source>
</evidence>
<protein>
    <submittedName>
        <fullName evidence="1">Uncharacterized protein</fullName>
    </submittedName>
</protein>
<dbReference type="EMBL" id="AABTCC010000061">
    <property type="protein sequence ID" value="EAI8860044.1"/>
    <property type="molecule type" value="Genomic_DNA"/>
</dbReference>
<gene>
    <name evidence="1" type="ORF">CX802_09435</name>
</gene>
<feature type="non-terminal residue" evidence="1">
    <location>
        <position position="177"/>
    </location>
</feature>
<dbReference type="AlphaFoldDB" id="A0A5L4VU19"/>
<keyword evidence="2" id="KW-1185">Reference proteome</keyword>
<reference evidence="1 2" key="1">
    <citation type="submission" date="2018-06" db="EMBL/GenBank/DDBJ databases">
        <authorList>
            <consortium name="PulseNet: The National Subtyping Network for Foodborne Disease Surveillance"/>
            <person name="Tarr C.L."/>
            <person name="Trees E."/>
            <person name="Katz L.S."/>
            <person name="Carleton-Romer H.A."/>
            <person name="Stroika S."/>
            <person name="Kucerova Z."/>
            <person name="Roache K.F."/>
            <person name="Sabol A.L."/>
            <person name="Besser J."/>
            <person name="Gerner-Smidt P."/>
        </authorList>
    </citation>
    <scope>NUCLEOTIDE SEQUENCE [LARGE SCALE GENOMIC DNA]</scope>
    <source>
        <strain evidence="1 2">PNUSAC001503</strain>
    </source>
</reference>